<dbReference type="EMBL" id="HBUF01570971">
    <property type="protein sequence ID" value="CAG6766546.1"/>
    <property type="molecule type" value="Transcribed_RNA"/>
</dbReference>
<evidence type="ECO:0000313" key="2">
    <source>
        <dbReference type="EMBL" id="CAG6766546.1"/>
    </source>
</evidence>
<feature type="region of interest" description="Disordered" evidence="1">
    <location>
        <begin position="37"/>
        <end position="65"/>
    </location>
</feature>
<accession>A0A8D9AJW3</accession>
<dbReference type="AlphaFoldDB" id="A0A8D9AJW3"/>
<proteinExistence type="predicted"/>
<name>A0A8D9AJW3_9HEMI</name>
<evidence type="ECO:0000256" key="1">
    <source>
        <dbReference type="SAM" id="MobiDB-lite"/>
    </source>
</evidence>
<sequence>MLKCVLSQSCLPQPNRCWPSQHRIISEKQNMVQYAETRHIWRQSHDQQQQQPKNNTSHSSENISEQSIVKQIQIMNMFCDNKELNMNCENYLDHAVGSRLI</sequence>
<feature type="compositionally biased region" description="Polar residues" evidence="1">
    <location>
        <begin position="46"/>
        <end position="65"/>
    </location>
</feature>
<reference evidence="2" key="1">
    <citation type="submission" date="2021-05" db="EMBL/GenBank/DDBJ databases">
        <authorList>
            <person name="Alioto T."/>
            <person name="Alioto T."/>
            <person name="Gomez Garrido J."/>
        </authorList>
    </citation>
    <scope>NUCLEOTIDE SEQUENCE</scope>
</reference>
<organism evidence="2">
    <name type="scientific">Cacopsylla melanoneura</name>
    <dbReference type="NCBI Taxonomy" id="428564"/>
    <lineage>
        <taxon>Eukaryota</taxon>
        <taxon>Metazoa</taxon>
        <taxon>Ecdysozoa</taxon>
        <taxon>Arthropoda</taxon>
        <taxon>Hexapoda</taxon>
        <taxon>Insecta</taxon>
        <taxon>Pterygota</taxon>
        <taxon>Neoptera</taxon>
        <taxon>Paraneoptera</taxon>
        <taxon>Hemiptera</taxon>
        <taxon>Sternorrhyncha</taxon>
        <taxon>Psylloidea</taxon>
        <taxon>Psyllidae</taxon>
        <taxon>Psyllinae</taxon>
        <taxon>Cacopsylla</taxon>
    </lineage>
</organism>
<protein>
    <submittedName>
        <fullName evidence="2">Uncharacterized protein</fullName>
    </submittedName>
</protein>